<organism evidence="3 4">
    <name type="scientific">Dyadobacter fermentans (strain ATCC 700827 / DSM 18053 / CIP 107007 / KCTC 52180 / NS114)</name>
    <dbReference type="NCBI Taxonomy" id="471854"/>
    <lineage>
        <taxon>Bacteria</taxon>
        <taxon>Pseudomonadati</taxon>
        <taxon>Bacteroidota</taxon>
        <taxon>Cytophagia</taxon>
        <taxon>Cytophagales</taxon>
        <taxon>Spirosomataceae</taxon>
        <taxon>Dyadobacter</taxon>
    </lineage>
</organism>
<dbReference type="STRING" id="471854.Dfer_3029"/>
<accession>C6W5M6</accession>
<dbReference type="PROSITE" id="PS51688">
    <property type="entry name" value="ICA"/>
    <property type="match status" value="1"/>
</dbReference>
<dbReference type="InterPro" id="IPR011049">
    <property type="entry name" value="Serralysin-like_metalloprot_C"/>
</dbReference>
<dbReference type="AlphaFoldDB" id="C6W5M6"/>
<name>C6W5M6_DYAFD</name>
<proteinExistence type="predicted"/>
<keyword evidence="1" id="KW-0175">Coiled coil</keyword>
<dbReference type="SUPFAM" id="SSF101967">
    <property type="entry name" value="Adhesin YadA, collagen-binding domain"/>
    <property type="match status" value="1"/>
</dbReference>
<dbReference type="Proteomes" id="UP000002011">
    <property type="component" value="Chromosome"/>
</dbReference>
<dbReference type="Gene3D" id="2.150.10.10">
    <property type="entry name" value="Serralysin-like metalloprotease, C-terminal"/>
    <property type="match status" value="1"/>
</dbReference>
<feature type="domain" description="Peptidase S74" evidence="2">
    <location>
        <begin position="217"/>
        <end position="315"/>
    </location>
</feature>
<sequence>MNQGATLAASSGTGPRLIWYPRLAAFRAGEVTNDAWNASEFGTSSIGLGRNTRALGSGSIAIGSGSESLQSESIAIGHKVTSKKYFSVTLGGYNNDDGFPSNSIDVNDRIFQLGNGTSDNNRSNAITVLRSGNVGIGVLYPQYNFDVAKRMRIKHQAGSTAGLFLDGSKTDDYQKGPAAFMGMVTDDQVGFFIGDAWRFYVHANGNATLTGNLTQNSDRRLKSDLTALQGSRHKILGLSGYHYRWASEKRSRALQTGFVAQDVEAVLPELVETDAQGYKSVNYIGLIPHLVEAFKELQSDYNAMKASNEALQSRLRALENAQP</sequence>
<keyword evidence="4" id="KW-1185">Reference proteome</keyword>
<dbReference type="EMBL" id="CP001619">
    <property type="protein sequence ID" value="ACT94244.1"/>
    <property type="molecule type" value="Genomic_DNA"/>
</dbReference>
<dbReference type="KEGG" id="dfe:Dfer_3029"/>
<feature type="coiled-coil region" evidence="1">
    <location>
        <begin position="294"/>
        <end position="321"/>
    </location>
</feature>
<dbReference type="OrthoDB" id="1001730at2"/>
<evidence type="ECO:0000313" key="4">
    <source>
        <dbReference type="Proteomes" id="UP000002011"/>
    </source>
</evidence>
<gene>
    <name evidence="3" type="ordered locus">Dfer_3029</name>
</gene>
<evidence type="ECO:0000259" key="2">
    <source>
        <dbReference type="PROSITE" id="PS51688"/>
    </source>
</evidence>
<dbReference type="Pfam" id="PF13884">
    <property type="entry name" value="Peptidase_S74"/>
    <property type="match status" value="1"/>
</dbReference>
<reference evidence="3 4" key="1">
    <citation type="journal article" date="2009" name="Stand. Genomic Sci.">
        <title>Complete genome sequence of Dyadobacter fermentans type strain (NS114).</title>
        <authorList>
            <person name="Lang E."/>
            <person name="Lapidus A."/>
            <person name="Chertkov O."/>
            <person name="Brettin T."/>
            <person name="Detter J.C."/>
            <person name="Han C."/>
            <person name="Copeland A."/>
            <person name="Glavina Del Rio T."/>
            <person name="Nolan M."/>
            <person name="Chen F."/>
            <person name="Lucas S."/>
            <person name="Tice H."/>
            <person name="Cheng J.F."/>
            <person name="Land M."/>
            <person name="Hauser L."/>
            <person name="Chang Y.J."/>
            <person name="Jeffries C.D."/>
            <person name="Kopitz M."/>
            <person name="Bruce D."/>
            <person name="Goodwin L."/>
            <person name="Pitluck S."/>
            <person name="Ovchinnikova G."/>
            <person name="Pati A."/>
            <person name="Ivanova N."/>
            <person name="Mavrommatis K."/>
            <person name="Chen A."/>
            <person name="Palaniappan K."/>
            <person name="Chain P."/>
            <person name="Bristow J."/>
            <person name="Eisen J.A."/>
            <person name="Markowitz V."/>
            <person name="Hugenholtz P."/>
            <person name="Goker M."/>
            <person name="Rohde M."/>
            <person name="Kyrpides N.C."/>
            <person name="Klenk H.P."/>
        </authorList>
    </citation>
    <scope>NUCLEOTIDE SEQUENCE [LARGE SCALE GENOMIC DNA]</scope>
    <source>
        <strain evidence="4">ATCC 700827 / DSM 18053 / CIP 107007 / KCTC 52180 / NS114</strain>
    </source>
</reference>
<dbReference type="InterPro" id="IPR030392">
    <property type="entry name" value="S74_ICA"/>
</dbReference>
<dbReference type="HOGENOM" id="CLU_859786_0_0_10"/>
<dbReference type="RefSeq" id="WP_015812493.1">
    <property type="nucleotide sequence ID" value="NC_013037.1"/>
</dbReference>
<dbReference type="eggNOG" id="COG3209">
    <property type="taxonomic scope" value="Bacteria"/>
</dbReference>
<evidence type="ECO:0000313" key="3">
    <source>
        <dbReference type="EMBL" id="ACT94244.1"/>
    </source>
</evidence>
<evidence type="ECO:0000256" key="1">
    <source>
        <dbReference type="SAM" id="Coils"/>
    </source>
</evidence>
<protein>
    <recommendedName>
        <fullName evidence="2">Peptidase S74 domain-containing protein</fullName>
    </recommendedName>
</protein>